<dbReference type="Gene3D" id="3.40.50.150">
    <property type="entry name" value="Vaccinia Virus protein VP39"/>
    <property type="match status" value="1"/>
</dbReference>
<dbReference type="Pfam" id="PF13847">
    <property type="entry name" value="Methyltransf_31"/>
    <property type="match status" value="1"/>
</dbReference>
<dbReference type="Proteomes" id="UP001356080">
    <property type="component" value="Unassembled WGS sequence"/>
</dbReference>
<protein>
    <submittedName>
        <fullName evidence="2">Methyltransferase domain-containing protein</fullName>
    </submittedName>
</protein>
<name>A0ABU7VLZ1_9BACI</name>
<gene>
    <name evidence="2" type="ORF">V2W34_17590</name>
</gene>
<dbReference type="PANTHER" id="PTHR45128">
    <property type="entry name" value="METHYLTRANSFERASE TYPE 11"/>
    <property type="match status" value="1"/>
</dbReference>
<evidence type="ECO:0000313" key="3">
    <source>
        <dbReference type="Proteomes" id="UP001356080"/>
    </source>
</evidence>
<keyword evidence="3" id="KW-1185">Reference proteome</keyword>
<keyword evidence="2" id="KW-0808">Transferase</keyword>
<dbReference type="InterPro" id="IPR053173">
    <property type="entry name" value="SAM-binding_MTase"/>
</dbReference>
<evidence type="ECO:0000259" key="1">
    <source>
        <dbReference type="Pfam" id="PF13847"/>
    </source>
</evidence>
<organism evidence="2 3">
    <name type="scientific">Virgibacillus dokdonensis</name>
    <dbReference type="NCBI Taxonomy" id="302167"/>
    <lineage>
        <taxon>Bacteria</taxon>
        <taxon>Bacillati</taxon>
        <taxon>Bacillota</taxon>
        <taxon>Bacilli</taxon>
        <taxon>Bacillales</taxon>
        <taxon>Bacillaceae</taxon>
        <taxon>Virgibacillus</taxon>
    </lineage>
</organism>
<evidence type="ECO:0000313" key="2">
    <source>
        <dbReference type="EMBL" id="MEF2293806.1"/>
    </source>
</evidence>
<dbReference type="GO" id="GO:0008168">
    <property type="term" value="F:methyltransferase activity"/>
    <property type="evidence" value="ECO:0007669"/>
    <property type="project" value="UniProtKB-KW"/>
</dbReference>
<accession>A0ABU7VLZ1</accession>
<feature type="domain" description="Methyltransferase" evidence="1">
    <location>
        <begin position="29"/>
        <end position="138"/>
    </location>
</feature>
<dbReference type="InterPro" id="IPR029063">
    <property type="entry name" value="SAM-dependent_MTases_sf"/>
</dbReference>
<dbReference type="GO" id="GO:0032259">
    <property type="term" value="P:methylation"/>
    <property type="evidence" value="ECO:0007669"/>
    <property type="project" value="UniProtKB-KW"/>
</dbReference>
<dbReference type="RefSeq" id="WP_331805956.1">
    <property type="nucleotide sequence ID" value="NZ_JAZHPM010000041.1"/>
</dbReference>
<keyword evidence="2" id="KW-0489">Methyltransferase</keyword>
<proteinExistence type="predicted"/>
<reference evidence="2 3" key="1">
    <citation type="submission" date="2024-01" db="EMBL/GenBank/DDBJ databases">
        <title>Survival strategy associated with biotechnological potential of Virgibacillus dokdonensis T4.6 isolated from salt-fermented shrimp paste.</title>
        <authorList>
            <person name="Doan T.V."/>
            <person name="Quach N.T."/>
            <person name="Phi Q.-T."/>
        </authorList>
    </citation>
    <scope>NUCLEOTIDE SEQUENCE [LARGE SCALE GENOMIC DNA]</scope>
    <source>
        <strain evidence="2 3">T4.6</strain>
    </source>
</reference>
<dbReference type="PANTHER" id="PTHR45128:SF1">
    <property type="entry name" value="S-ADENOSYLMETHIONINE-DEPENDENT METHYLTRANSFERASE RV2258C"/>
    <property type="match status" value="1"/>
</dbReference>
<dbReference type="SUPFAM" id="SSF53335">
    <property type="entry name" value="S-adenosyl-L-methionine-dependent methyltransferases"/>
    <property type="match status" value="1"/>
</dbReference>
<dbReference type="EMBL" id="JAZHPM010000041">
    <property type="protein sequence ID" value="MEF2293806.1"/>
    <property type="molecule type" value="Genomic_DNA"/>
</dbReference>
<dbReference type="InterPro" id="IPR025714">
    <property type="entry name" value="Methyltranfer_dom"/>
</dbReference>
<dbReference type="CDD" id="cd02440">
    <property type="entry name" value="AdoMet_MTases"/>
    <property type="match status" value="1"/>
</dbReference>
<comment type="caution">
    <text evidence="2">The sequence shown here is derived from an EMBL/GenBank/DDBJ whole genome shotgun (WGS) entry which is preliminary data.</text>
</comment>
<sequence length="252" mass="29745">MKVPNITEESWKKAIVYSKKTFVENFELKRGHRVLVLCCGIGTEAFLIREFVGNSGYVIGLDINEEAINKANKRKIELNYDNMDFIIRDATDIEDYFYQFDRVCCIFGLHFFNYQKSVLDYWSKCLKPDGILGITEWLKSSSNEVIDSITNIIKNYLNSTDAKKIEPIKYSKPQFDIWSRIEKSINYYEIIYPEPLIYWEILKNNELYPRLNEDIGSKNLANMEKEVLAYIETLKRKPVFEVTRVRQVFAYI</sequence>